<dbReference type="InterPro" id="IPR011075">
    <property type="entry name" value="TetR_C"/>
</dbReference>
<dbReference type="PANTHER" id="PTHR30055:SF230">
    <property type="entry name" value="TRANSCRIPTIONAL REGULATORY PROTEIN (PROBABLY TETR-FAMILY)-RELATED"/>
    <property type="match status" value="1"/>
</dbReference>
<dbReference type="InterPro" id="IPR050109">
    <property type="entry name" value="HTH-type_TetR-like_transc_reg"/>
</dbReference>
<keyword evidence="1" id="KW-0805">Transcription regulation</keyword>
<accession>A0A917CS39</accession>
<dbReference type="GO" id="GO:0003700">
    <property type="term" value="F:DNA-binding transcription factor activity"/>
    <property type="evidence" value="ECO:0007669"/>
    <property type="project" value="TreeGrafter"/>
</dbReference>
<evidence type="ECO:0000256" key="3">
    <source>
        <dbReference type="ARBA" id="ARBA00023163"/>
    </source>
</evidence>
<dbReference type="PROSITE" id="PS50977">
    <property type="entry name" value="HTH_TETR_2"/>
    <property type="match status" value="1"/>
</dbReference>
<gene>
    <name evidence="6" type="ORF">GCM10007304_07260</name>
</gene>
<comment type="caution">
    <text evidence="6">The sequence shown here is derived from an EMBL/GenBank/DDBJ whole genome shotgun (WGS) entry which is preliminary data.</text>
</comment>
<dbReference type="Gene3D" id="1.10.357.10">
    <property type="entry name" value="Tetracycline Repressor, domain 2"/>
    <property type="match status" value="1"/>
</dbReference>
<evidence type="ECO:0000259" key="5">
    <source>
        <dbReference type="PROSITE" id="PS50977"/>
    </source>
</evidence>
<dbReference type="Pfam" id="PF00440">
    <property type="entry name" value="TetR_N"/>
    <property type="match status" value="1"/>
</dbReference>
<dbReference type="InterPro" id="IPR009057">
    <property type="entry name" value="Homeodomain-like_sf"/>
</dbReference>
<organism evidence="6 7">
    <name type="scientific">Rhodococcoides trifolii</name>
    <dbReference type="NCBI Taxonomy" id="908250"/>
    <lineage>
        <taxon>Bacteria</taxon>
        <taxon>Bacillati</taxon>
        <taxon>Actinomycetota</taxon>
        <taxon>Actinomycetes</taxon>
        <taxon>Mycobacteriales</taxon>
        <taxon>Nocardiaceae</taxon>
        <taxon>Rhodococcoides</taxon>
    </lineage>
</organism>
<proteinExistence type="predicted"/>
<feature type="domain" description="HTH tetR-type" evidence="5">
    <location>
        <begin position="11"/>
        <end position="71"/>
    </location>
</feature>
<dbReference type="Pfam" id="PF16859">
    <property type="entry name" value="TetR_C_11"/>
    <property type="match status" value="1"/>
</dbReference>
<keyword evidence="7" id="KW-1185">Reference proteome</keyword>
<dbReference type="EMBL" id="BMCU01000001">
    <property type="protein sequence ID" value="GGF95921.1"/>
    <property type="molecule type" value="Genomic_DNA"/>
</dbReference>
<dbReference type="InterPro" id="IPR001647">
    <property type="entry name" value="HTH_TetR"/>
</dbReference>
<feature type="DNA-binding region" description="H-T-H motif" evidence="4">
    <location>
        <begin position="34"/>
        <end position="53"/>
    </location>
</feature>
<dbReference type="Gene3D" id="1.10.10.60">
    <property type="entry name" value="Homeodomain-like"/>
    <property type="match status" value="1"/>
</dbReference>
<protein>
    <submittedName>
        <fullName evidence="6">TetR family transcriptional regulator</fullName>
    </submittedName>
</protein>
<dbReference type="Proteomes" id="UP000654257">
    <property type="component" value="Unassembled WGS sequence"/>
</dbReference>
<evidence type="ECO:0000256" key="2">
    <source>
        <dbReference type="ARBA" id="ARBA00023125"/>
    </source>
</evidence>
<dbReference type="SUPFAM" id="SSF48498">
    <property type="entry name" value="Tetracyclin repressor-like, C-terminal domain"/>
    <property type="match status" value="1"/>
</dbReference>
<keyword evidence="2 4" id="KW-0238">DNA-binding</keyword>
<evidence type="ECO:0000313" key="7">
    <source>
        <dbReference type="Proteomes" id="UP000654257"/>
    </source>
</evidence>
<evidence type="ECO:0000256" key="4">
    <source>
        <dbReference type="PROSITE-ProRule" id="PRU00335"/>
    </source>
</evidence>
<dbReference type="AlphaFoldDB" id="A0A917CS39"/>
<dbReference type="PANTHER" id="PTHR30055">
    <property type="entry name" value="HTH-TYPE TRANSCRIPTIONAL REGULATOR RUTR"/>
    <property type="match status" value="1"/>
</dbReference>
<dbReference type="SUPFAM" id="SSF46689">
    <property type="entry name" value="Homeodomain-like"/>
    <property type="match status" value="1"/>
</dbReference>
<dbReference type="RefSeq" id="WP_188543302.1">
    <property type="nucleotide sequence ID" value="NZ_BMCU01000001.1"/>
</dbReference>
<dbReference type="PRINTS" id="PR00455">
    <property type="entry name" value="HTHTETR"/>
</dbReference>
<sequence length="188" mass="20147">MANKNGRARDTSIDDRILAVAARHLAEFGYDGMSVHGVAADAGTTRQALYRRWATKAELAAAVVAQIPRGDAPSDDGDPFLDLVSELGDFRSGVSRPGRMSLVGTMLQDGTDDDVRARYRERVVAPRRARIRAILERGEVAADADLDIVVTMATGSWYARALAGEPVPDDWAERTAAAVWRAAGGVPA</sequence>
<reference evidence="6" key="2">
    <citation type="submission" date="2020-09" db="EMBL/GenBank/DDBJ databases">
        <authorList>
            <person name="Sun Q."/>
            <person name="Sedlacek I."/>
        </authorList>
    </citation>
    <scope>NUCLEOTIDE SEQUENCE</scope>
    <source>
        <strain evidence="6">CCM 7905</strain>
    </source>
</reference>
<reference evidence="6" key="1">
    <citation type="journal article" date="2014" name="Int. J. Syst. Evol. Microbiol.">
        <title>Complete genome sequence of Corynebacterium casei LMG S-19264T (=DSM 44701T), isolated from a smear-ripened cheese.</title>
        <authorList>
            <consortium name="US DOE Joint Genome Institute (JGI-PGF)"/>
            <person name="Walter F."/>
            <person name="Albersmeier A."/>
            <person name="Kalinowski J."/>
            <person name="Ruckert C."/>
        </authorList>
    </citation>
    <scope>NUCLEOTIDE SEQUENCE</scope>
    <source>
        <strain evidence="6">CCM 7905</strain>
    </source>
</reference>
<dbReference type="GO" id="GO:0000976">
    <property type="term" value="F:transcription cis-regulatory region binding"/>
    <property type="evidence" value="ECO:0007669"/>
    <property type="project" value="TreeGrafter"/>
</dbReference>
<dbReference type="InterPro" id="IPR036271">
    <property type="entry name" value="Tet_transcr_reg_TetR-rel_C_sf"/>
</dbReference>
<name>A0A917CS39_9NOCA</name>
<evidence type="ECO:0000256" key="1">
    <source>
        <dbReference type="ARBA" id="ARBA00023015"/>
    </source>
</evidence>
<evidence type="ECO:0000313" key="6">
    <source>
        <dbReference type="EMBL" id="GGF95921.1"/>
    </source>
</evidence>
<keyword evidence="3" id="KW-0804">Transcription</keyword>